<protein>
    <recommendedName>
        <fullName evidence="3">histidine kinase</fullName>
        <ecNumber evidence="3">2.7.13.3</ecNumber>
    </recommendedName>
</protein>
<evidence type="ECO:0000259" key="12">
    <source>
        <dbReference type="PROSITE" id="PS50109"/>
    </source>
</evidence>
<gene>
    <name evidence="14" type="ORF">HNQ61_000012</name>
</gene>
<comment type="caution">
    <text evidence="14">The sequence shown here is derived from an EMBL/GenBank/DDBJ whole genome shotgun (WGS) entry which is preliminary data.</text>
</comment>
<dbReference type="FunFam" id="1.10.287.130:FF:000001">
    <property type="entry name" value="Two-component sensor histidine kinase"/>
    <property type="match status" value="1"/>
</dbReference>
<dbReference type="SMART" id="SM00388">
    <property type="entry name" value="HisKA"/>
    <property type="match status" value="1"/>
</dbReference>
<keyword evidence="5" id="KW-0808">Transferase</keyword>
<evidence type="ECO:0000259" key="13">
    <source>
        <dbReference type="PROSITE" id="PS50885"/>
    </source>
</evidence>
<dbReference type="FunFam" id="3.30.565.10:FF:000006">
    <property type="entry name" value="Sensor histidine kinase WalK"/>
    <property type="match status" value="1"/>
</dbReference>
<dbReference type="Pfam" id="PF00512">
    <property type="entry name" value="HisKA"/>
    <property type="match status" value="1"/>
</dbReference>
<dbReference type="PROSITE" id="PS50885">
    <property type="entry name" value="HAMP"/>
    <property type="match status" value="1"/>
</dbReference>
<dbReference type="SUPFAM" id="SSF158472">
    <property type="entry name" value="HAMP domain-like"/>
    <property type="match status" value="1"/>
</dbReference>
<dbReference type="InterPro" id="IPR003660">
    <property type="entry name" value="HAMP_dom"/>
</dbReference>
<dbReference type="InterPro" id="IPR036097">
    <property type="entry name" value="HisK_dim/P_sf"/>
</dbReference>
<keyword evidence="7 14" id="KW-0418">Kinase</keyword>
<feature type="transmembrane region" description="Helical" evidence="11">
    <location>
        <begin position="12"/>
        <end position="36"/>
    </location>
</feature>
<dbReference type="SUPFAM" id="SSF47384">
    <property type="entry name" value="Homodimeric domain of signal transducing histidine kinase"/>
    <property type="match status" value="1"/>
</dbReference>
<dbReference type="Gene3D" id="3.30.565.10">
    <property type="entry name" value="Histidine kinase-like ATPase, C-terminal domain"/>
    <property type="match status" value="1"/>
</dbReference>
<comment type="catalytic activity">
    <reaction evidence="1">
        <text>ATP + protein L-histidine = ADP + protein N-phospho-L-histidine.</text>
        <dbReference type="EC" id="2.7.13.3"/>
    </reaction>
</comment>
<feature type="transmembrane region" description="Helical" evidence="11">
    <location>
        <begin position="113"/>
        <end position="132"/>
    </location>
</feature>
<reference evidence="14 15" key="1">
    <citation type="submission" date="2020-08" db="EMBL/GenBank/DDBJ databases">
        <title>Genomic Encyclopedia of Type Strains, Phase IV (KMG-IV): sequencing the most valuable type-strain genomes for metagenomic binning, comparative biology and taxonomic classification.</title>
        <authorList>
            <person name="Goeker M."/>
        </authorList>
    </citation>
    <scope>NUCLEOTIDE SEQUENCE [LARGE SCALE GENOMIC DNA]</scope>
    <source>
        <strain evidence="14 15">DSM 29007</strain>
    </source>
</reference>
<dbReference type="GO" id="GO:0005886">
    <property type="term" value="C:plasma membrane"/>
    <property type="evidence" value="ECO:0007669"/>
    <property type="project" value="TreeGrafter"/>
</dbReference>
<keyword evidence="9" id="KW-0902">Two-component regulatory system</keyword>
<evidence type="ECO:0000256" key="10">
    <source>
        <dbReference type="ARBA" id="ARBA00023136"/>
    </source>
</evidence>
<keyword evidence="8 11" id="KW-1133">Transmembrane helix</keyword>
<dbReference type="InterPro" id="IPR004358">
    <property type="entry name" value="Sig_transdc_His_kin-like_C"/>
</dbReference>
<evidence type="ECO:0000256" key="11">
    <source>
        <dbReference type="SAM" id="Phobius"/>
    </source>
</evidence>
<dbReference type="AlphaFoldDB" id="A0A841GID8"/>
<dbReference type="EC" id="2.7.13.3" evidence="3"/>
<evidence type="ECO:0000313" key="15">
    <source>
        <dbReference type="Proteomes" id="UP000582837"/>
    </source>
</evidence>
<dbReference type="Proteomes" id="UP000582837">
    <property type="component" value="Unassembled WGS sequence"/>
</dbReference>
<dbReference type="CDD" id="cd00082">
    <property type="entry name" value="HisKA"/>
    <property type="match status" value="1"/>
</dbReference>
<dbReference type="InterPro" id="IPR050428">
    <property type="entry name" value="TCS_sensor_his_kinase"/>
</dbReference>
<dbReference type="InterPro" id="IPR003594">
    <property type="entry name" value="HATPase_dom"/>
</dbReference>
<keyword evidence="4" id="KW-0597">Phosphoprotein</keyword>
<evidence type="ECO:0000256" key="7">
    <source>
        <dbReference type="ARBA" id="ARBA00022777"/>
    </source>
</evidence>
<dbReference type="Pfam" id="PF00672">
    <property type="entry name" value="HAMP"/>
    <property type="match status" value="1"/>
</dbReference>
<sequence length="421" mass="45290">MILGRRWSLRREIVAGYSLILLVALMLFAGATYALLKRTLARAGTQSLRQTAAAAERLLAPGVPRVAVEETRMPPAEGSVETLRRRSRLVTGDMVEIYVARTGDVEHHALRSFALIALVLIPVTTLLATLVGRTASDRILMPLNRLVTASREIGIGGLARRVDEPERPAELRELAQAYNGMLERLQRAVEALRSFTADASHELRTPLTAIRGTAEVALARPRDADELRDTLGEVLDETRQMLHLVEDLLTLARGEQTDDAHVQPVDISDVLRDVADVGEALAADRPLQVILDAPPGLRVRGDGGALRRLFLNLVSNAIKFTESGSVTITAGRSAGEAAEGVEQPAPWVEVAVADTGAGISPEALPRVFDRFYREDAARIRSGGTGLGLAIAQMVAEKHGGMISVQSTPGAGSVFLVRIPAM</sequence>
<dbReference type="CDD" id="cd06225">
    <property type="entry name" value="HAMP"/>
    <property type="match status" value="1"/>
</dbReference>
<proteinExistence type="predicted"/>
<feature type="domain" description="Histidine kinase" evidence="12">
    <location>
        <begin position="198"/>
        <end position="421"/>
    </location>
</feature>
<organism evidence="14 15">
    <name type="scientific">Longimicrobium terrae</name>
    <dbReference type="NCBI Taxonomy" id="1639882"/>
    <lineage>
        <taxon>Bacteria</taxon>
        <taxon>Pseudomonadati</taxon>
        <taxon>Gemmatimonadota</taxon>
        <taxon>Longimicrobiia</taxon>
        <taxon>Longimicrobiales</taxon>
        <taxon>Longimicrobiaceae</taxon>
        <taxon>Longimicrobium</taxon>
    </lineage>
</organism>
<evidence type="ECO:0000256" key="3">
    <source>
        <dbReference type="ARBA" id="ARBA00012438"/>
    </source>
</evidence>
<evidence type="ECO:0000256" key="6">
    <source>
        <dbReference type="ARBA" id="ARBA00022692"/>
    </source>
</evidence>
<dbReference type="PANTHER" id="PTHR45436">
    <property type="entry name" value="SENSOR HISTIDINE KINASE YKOH"/>
    <property type="match status" value="1"/>
</dbReference>
<dbReference type="Gene3D" id="1.10.287.130">
    <property type="match status" value="1"/>
</dbReference>
<dbReference type="Gene3D" id="6.10.340.10">
    <property type="match status" value="1"/>
</dbReference>
<accession>A0A841GID8</accession>
<dbReference type="Pfam" id="PF02518">
    <property type="entry name" value="HATPase_c"/>
    <property type="match status" value="1"/>
</dbReference>
<dbReference type="EMBL" id="JACHIA010000001">
    <property type="protein sequence ID" value="MBB6068401.1"/>
    <property type="molecule type" value="Genomic_DNA"/>
</dbReference>
<evidence type="ECO:0000313" key="14">
    <source>
        <dbReference type="EMBL" id="MBB6068401.1"/>
    </source>
</evidence>
<evidence type="ECO:0000256" key="9">
    <source>
        <dbReference type="ARBA" id="ARBA00023012"/>
    </source>
</evidence>
<dbReference type="SMART" id="SM00304">
    <property type="entry name" value="HAMP"/>
    <property type="match status" value="1"/>
</dbReference>
<keyword evidence="6 11" id="KW-0812">Transmembrane</keyword>
<evidence type="ECO:0000256" key="4">
    <source>
        <dbReference type="ARBA" id="ARBA00022553"/>
    </source>
</evidence>
<dbReference type="PANTHER" id="PTHR45436:SF5">
    <property type="entry name" value="SENSOR HISTIDINE KINASE TRCS"/>
    <property type="match status" value="1"/>
</dbReference>
<dbReference type="InterPro" id="IPR003661">
    <property type="entry name" value="HisK_dim/P_dom"/>
</dbReference>
<feature type="domain" description="HAMP" evidence="13">
    <location>
        <begin position="137"/>
        <end position="190"/>
    </location>
</feature>
<evidence type="ECO:0000256" key="5">
    <source>
        <dbReference type="ARBA" id="ARBA00022679"/>
    </source>
</evidence>
<name>A0A841GID8_9BACT</name>
<comment type="subcellular location">
    <subcellularLocation>
        <location evidence="2">Membrane</location>
    </subcellularLocation>
</comment>
<dbReference type="InterPro" id="IPR036890">
    <property type="entry name" value="HATPase_C_sf"/>
</dbReference>
<dbReference type="PRINTS" id="PR00344">
    <property type="entry name" value="BCTRLSENSOR"/>
</dbReference>
<dbReference type="InterPro" id="IPR005467">
    <property type="entry name" value="His_kinase_dom"/>
</dbReference>
<keyword evidence="15" id="KW-1185">Reference proteome</keyword>
<evidence type="ECO:0000256" key="8">
    <source>
        <dbReference type="ARBA" id="ARBA00022989"/>
    </source>
</evidence>
<keyword evidence="10 11" id="KW-0472">Membrane</keyword>
<dbReference type="GO" id="GO:0000155">
    <property type="term" value="F:phosphorelay sensor kinase activity"/>
    <property type="evidence" value="ECO:0007669"/>
    <property type="project" value="InterPro"/>
</dbReference>
<dbReference type="SUPFAM" id="SSF55874">
    <property type="entry name" value="ATPase domain of HSP90 chaperone/DNA topoisomerase II/histidine kinase"/>
    <property type="match status" value="1"/>
</dbReference>
<dbReference type="PROSITE" id="PS50109">
    <property type="entry name" value="HIS_KIN"/>
    <property type="match status" value="1"/>
</dbReference>
<dbReference type="RefSeq" id="WP_170039277.1">
    <property type="nucleotide sequence ID" value="NZ_JABDTL010000002.1"/>
</dbReference>
<evidence type="ECO:0000256" key="1">
    <source>
        <dbReference type="ARBA" id="ARBA00000085"/>
    </source>
</evidence>
<dbReference type="SMART" id="SM00387">
    <property type="entry name" value="HATPase_c"/>
    <property type="match status" value="1"/>
</dbReference>
<evidence type="ECO:0000256" key="2">
    <source>
        <dbReference type="ARBA" id="ARBA00004370"/>
    </source>
</evidence>